<organism evidence="6 7">
    <name type="scientific">Metschnikowia bicuspidata</name>
    <dbReference type="NCBI Taxonomy" id="27322"/>
    <lineage>
        <taxon>Eukaryota</taxon>
        <taxon>Fungi</taxon>
        <taxon>Dikarya</taxon>
        <taxon>Ascomycota</taxon>
        <taxon>Saccharomycotina</taxon>
        <taxon>Pichiomycetes</taxon>
        <taxon>Metschnikowiaceae</taxon>
        <taxon>Metschnikowia</taxon>
    </lineage>
</organism>
<dbReference type="GO" id="GO:0008097">
    <property type="term" value="F:5S rRNA binding"/>
    <property type="evidence" value="ECO:0007669"/>
    <property type="project" value="TreeGrafter"/>
</dbReference>
<evidence type="ECO:0000256" key="3">
    <source>
        <dbReference type="ARBA" id="ARBA00022517"/>
    </source>
</evidence>
<protein>
    <recommendedName>
        <fullName evidence="2 5">Ribosome biogenesis protein NOP53</fullName>
    </recommendedName>
</protein>
<dbReference type="PIRSF" id="PIRSF017302">
    <property type="entry name" value="Gltscr2"/>
    <property type="match status" value="1"/>
</dbReference>
<comment type="subcellular location">
    <subcellularLocation>
        <location evidence="5">Nucleus</location>
        <location evidence="5">Nucleolus</location>
    </subcellularLocation>
    <subcellularLocation>
        <location evidence="5">Nucleus</location>
        <location evidence="5">Nucleoplasm</location>
    </subcellularLocation>
</comment>
<sequence>MAKSSTSRKGKSAWRKNLDISDIEHALAEKREREILHGDDDDFVIDTVGDQPAKKQKVLSSAEILRNKSKIPAQGAKVERKIILKKRVSTLMSLARKTATANPFKERMELDGILRADTADVWGEEPVVESHLPNSAGERVTPTPPETLREKPLLLTVPHTRTVPDYADGGKSYNPALDDWKELVDNEGGHESSLEIKRQNLEEYLKRIQHLIDTLGDDDLQDMDEGQLDQDAQEVPEENKYKLSINPPTRVKIKTRAKRNKMERHKERLKLQQQLKKVKKKMTDIAKIETVTAEVDAKLSQPKEREEVTYERHGKYDVIFKPIEIKLFDELTGNLRQLRPEGNLLYDQLHKLQVEGKVEAASQQKIKPKRTKYVLKHGFKD</sequence>
<evidence type="ECO:0000313" key="7">
    <source>
        <dbReference type="Proteomes" id="UP000268321"/>
    </source>
</evidence>
<name>A0A4P9ZGT4_9ASCO</name>
<dbReference type="PANTHER" id="PTHR14211">
    <property type="entry name" value="GLIOMA SUPPRESSOR CANDIDATE REGION GENE 2"/>
    <property type="match status" value="1"/>
</dbReference>
<dbReference type="PANTHER" id="PTHR14211:SF7">
    <property type="entry name" value="RIBOSOME BIOGENESIS PROTEIN NOP53"/>
    <property type="match status" value="1"/>
</dbReference>
<reference evidence="7" key="1">
    <citation type="journal article" date="2018" name="Nat. Microbiol.">
        <title>Leveraging single-cell genomics to expand the fungal tree of life.</title>
        <authorList>
            <person name="Ahrendt S.R."/>
            <person name="Quandt C.A."/>
            <person name="Ciobanu D."/>
            <person name="Clum A."/>
            <person name="Salamov A."/>
            <person name="Andreopoulos B."/>
            <person name="Cheng J.F."/>
            <person name="Woyke T."/>
            <person name="Pelin A."/>
            <person name="Henrissat B."/>
            <person name="Reynolds N.K."/>
            <person name="Benny G.L."/>
            <person name="Smith M.E."/>
            <person name="James T.Y."/>
            <person name="Grigoriev I.V."/>
        </authorList>
    </citation>
    <scope>NUCLEOTIDE SEQUENCE [LARGE SCALE GENOMIC DNA]</scope>
    <source>
        <strain evidence="7">Baker2002</strain>
    </source>
</reference>
<dbReference type="InterPro" id="IPR011687">
    <property type="entry name" value="Nop53/GLTSCR2"/>
</dbReference>
<comment type="function">
    <text evidence="5">May play a role in ribosome biogenesis.</text>
</comment>
<keyword evidence="7" id="KW-1185">Reference proteome</keyword>
<comment type="similarity">
    <text evidence="1 5">Belongs to the NOP53 family.</text>
</comment>
<evidence type="ECO:0000256" key="2">
    <source>
        <dbReference type="ARBA" id="ARBA00018339"/>
    </source>
</evidence>
<keyword evidence="3 5" id="KW-0690">Ribosome biogenesis</keyword>
<dbReference type="GO" id="GO:0005730">
    <property type="term" value="C:nucleolus"/>
    <property type="evidence" value="ECO:0007669"/>
    <property type="project" value="UniProtKB-SubCell"/>
</dbReference>
<keyword evidence="4 5" id="KW-0539">Nucleus</keyword>
<proteinExistence type="inferred from homology"/>
<dbReference type="GO" id="GO:0005654">
    <property type="term" value="C:nucleoplasm"/>
    <property type="evidence" value="ECO:0007669"/>
    <property type="project" value="UniProtKB-SubCell"/>
</dbReference>
<dbReference type="AlphaFoldDB" id="A0A4P9ZGT4"/>
<dbReference type="Proteomes" id="UP000268321">
    <property type="component" value="Unassembled WGS sequence"/>
</dbReference>
<dbReference type="Pfam" id="PF07767">
    <property type="entry name" value="Nop53"/>
    <property type="match status" value="1"/>
</dbReference>
<dbReference type="OrthoDB" id="5072at2759"/>
<dbReference type="GO" id="GO:0000027">
    <property type="term" value="P:ribosomal large subunit assembly"/>
    <property type="evidence" value="ECO:0007669"/>
    <property type="project" value="UniProtKB-UniRule"/>
</dbReference>
<evidence type="ECO:0000256" key="4">
    <source>
        <dbReference type="ARBA" id="ARBA00023242"/>
    </source>
</evidence>
<evidence type="ECO:0000256" key="1">
    <source>
        <dbReference type="ARBA" id="ARBA00008838"/>
    </source>
</evidence>
<evidence type="ECO:0000313" key="6">
    <source>
        <dbReference type="EMBL" id="RKP32317.1"/>
    </source>
</evidence>
<dbReference type="GO" id="GO:0006364">
    <property type="term" value="P:rRNA processing"/>
    <property type="evidence" value="ECO:0007669"/>
    <property type="project" value="TreeGrafter"/>
</dbReference>
<evidence type="ECO:0000256" key="5">
    <source>
        <dbReference type="PIRNR" id="PIRNR017302"/>
    </source>
</evidence>
<gene>
    <name evidence="6" type="ORF">METBISCDRAFT_21586</name>
</gene>
<accession>A0A4P9ZGT4</accession>
<dbReference type="EMBL" id="ML004432">
    <property type="protein sequence ID" value="RKP32317.1"/>
    <property type="molecule type" value="Genomic_DNA"/>
</dbReference>